<gene>
    <name evidence="1" type="ORF">AVEN_156415_1</name>
</gene>
<keyword evidence="2" id="KW-1185">Reference proteome</keyword>
<organism evidence="1 2">
    <name type="scientific">Araneus ventricosus</name>
    <name type="common">Orbweaver spider</name>
    <name type="synonym">Epeira ventricosa</name>
    <dbReference type="NCBI Taxonomy" id="182803"/>
    <lineage>
        <taxon>Eukaryota</taxon>
        <taxon>Metazoa</taxon>
        <taxon>Ecdysozoa</taxon>
        <taxon>Arthropoda</taxon>
        <taxon>Chelicerata</taxon>
        <taxon>Arachnida</taxon>
        <taxon>Araneae</taxon>
        <taxon>Araneomorphae</taxon>
        <taxon>Entelegynae</taxon>
        <taxon>Araneoidea</taxon>
        <taxon>Araneidae</taxon>
        <taxon>Araneus</taxon>
    </lineage>
</organism>
<name>A0A4Y2VD70_ARAVE</name>
<evidence type="ECO:0000313" key="2">
    <source>
        <dbReference type="Proteomes" id="UP000499080"/>
    </source>
</evidence>
<proteinExistence type="predicted"/>
<comment type="caution">
    <text evidence="1">The sequence shown here is derived from an EMBL/GenBank/DDBJ whole genome shotgun (WGS) entry which is preliminary data.</text>
</comment>
<dbReference type="EMBL" id="BGPR01045434">
    <property type="protein sequence ID" value="GBO22334.1"/>
    <property type="molecule type" value="Genomic_DNA"/>
</dbReference>
<accession>A0A4Y2VD70</accession>
<dbReference type="OrthoDB" id="8300378at2759"/>
<dbReference type="AlphaFoldDB" id="A0A4Y2VD70"/>
<dbReference type="Proteomes" id="UP000499080">
    <property type="component" value="Unassembled WGS sequence"/>
</dbReference>
<protein>
    <submittedName>
        <fullName evidence="1">Uncharacterized protein</fullName>
    </submittedName>
</protein>
<sequence length="94" mass="10324">MGKFCFFQMQAYPFECLALSLGNANFKGNGYLLNWDDKSFGIIGMRAIKTLSPLAMPVIIVARATFGPRCVMDVMHVTSHPPTRDLPEAAIGQS</sequence>
<reference evidence="1 2" key="1">
    <citation type="journal article" date="2019" name="Sci. Rep.">
        <title>Orb-weaving spider Araneus ventricosus genome elucidates the spidroin gene catalogue.</title>
        <authorList>
            <person name="Kono N."/>
            <person name="Nakamura H."/>
            <person name="Ohtoshi R."/>
            <person name="Moran D.A.P."/>
            <person name="Shinohara A."/>
            <person name="Yoshida Y."/>
            <person name="Fujiwara M."/>
            <person name="Mori M."/>
            <person name="Tomita M."/>
            <person name="Arakawa K."/>
        </authorList>
    </citation>
    <scope>NUCLEOTIDE SEQUENCE [LARGE SCALE GENOMIC DNA]</scope>
</reference>
<evidence type="ECO:0000313" key="1">
    <source>
        <dbReference type="EMBL" id="GBO22334.1"/>
    </source>
</evidence>